<evidence type="ECO:0000313" key="2">
    <source>
        <dbReference type="EMBL" id="MBO7744709.1"/>
    </source>
</evidence>
<feature type="transmembrane region" description="Helical" evidence="1">
    <location>
        <begin position="35"/>
        <end position="57"/>
    </location>
</feature>
<protein>
    <submittedName>
        <fullName evidence="2">Uncharacterized protein</fullName>
    </submittedName>
</protein>
<gene>
    <name evidence="2" type="ORF">I8J29_10910</name>
</gene>
<sequence length="58" mass="6462">MPNGSDEEIWRELRRINDRLDRLEASRGSSWMKKLAAALLGFLVVGPLAVGLLAFALH</sequence>
<reference evidence="2 3" key="1">
    <citation type="submission" date="2021-03" db="EMBL/GenBank/DDBJ databases">
        <title>Paenibacillus artemisicola MWE-103 whole genome sequence.</title>
        <authorList>
            <person name="Ham Y.J."/>
        </authorList>
    </citation>
    <scope>NUCLEOTIDE SEQUENCE [LARGE SCALE GENOMIC DNA]</scope>
    <source>
        <strain evidence="2 3">MWE-103</strain>
    </source>
</reference>
<evidence type="ECO:0000313" key="3">
    <source>
        <dbReference type="Proteomes" id="UP000670947"/>
    </source>
</evidence>
<comment type="caution">
    <text evidence="2">The sequence shown here is derived from an EMBL/GenBank/DDBJ whole genome shotgun (WGS) entry which is preliminary data.</text>
</comment>
<dbReference type="Proteomes" id="UP000670947">
    <property type="component" value="Unassembled WGS sequence"/>
</dbReference>
<keyword evidence="1" id="KW-0472">Membrane</keyword>
<accession>A0ABS3W8R9</accession>
<keyword evidence="3" id="KW-1185">Reference proteome</keyword>
<organism evidence="2 3">
    <name type="scientific">Paenibacillus artemisiicola</name>
    <dbReference type="NCBI Taxonomy" id="1172618"/>
    <lineage>
        <taxon>Bacteria</taxon>
        <taxon>Bacillati</taxon>
        <taxon>Bacillota</taxon>
        <taxon>Bacilli</taxon>
        <taxon>Bacillales</taxon>
        <taxon>Paenibacillaceae</taxon>
        <taxon>Paenibacillus</taxon>
    </lineage>
</organism>
<proteinExistence type="predicted"/>
<keyword evidence="1" id="KW-0812">Transmembrane</keyword>
<evidence type="ECO:0000256" key="1">
    <source>
        <dbReference type="SAM" id="Phobius"/>
    </source>
</evidence>
<dbReference type="EMBL" id="JAGGDJ010000005">
    <property type="protein sequence ID" value="MBO7744709.1"/>
    <property type="molecule type" value="Genomic_DNA"/>
</dbReference>
<keyword evidence="1" id="KW-1133">Transmembrane helix</keyword>
<name>A0ABS3W8R9_9BACL</name>
<dbReference type="RefSeq" id="WP_208847642.1">
    <property type="nucleotide sequence ID" value="NZ_JAGGDJ010000005.1"/>
</dbReference>